<dbReference type="EMBL" id="CP001013">
    <property type="protein sequence ID" value="ACB35970.1"/>
    <property type="molecule type" value="Genomic_DNA"/>
</dbReference>
<comment type="subcellular location">
    <subcellularLocation>
        <location evidence="1">Endomembrane system</location>
        <topology evidence="1">Multi-pass membrane protein</topology>
    </subcellularLocation>
</comment>
<proteinExistence type="predicted"/>
<keyword evidence="7" id="KW-1185">Reference proteome</keyword>
<accession>B1Y5S4</accession>
<dbReference type="InterPro" id="IPR010652">
    <property type="entry name" value="DUF1232"/>
</dbReference>
<evidence type="ECO:0000256" key="4">
    <source>
        <dbReference type="ARBA" id="ARBA00023136"/>
    </source>
</evidence>
<feature type="domain" description="DUF1232" evidence="5">
    <location>
        <begin position="33"/>
        <end position="68"/>
    </location>
</feature>
<dbReference type="RefSeq" id="WP_012348717.1">
    <property type="nucleotide sequence ID" value="NC_010524.1"/>
</dbReference>
<organism evidence="6 7">
    <name type="scientific">Leptothrix cholodnii (strain ATCC 51168 / LMG 8142 / SP-6)</name>
    <name type="common">Leptothrix discophora (strain SP-6)</name>
    <dbReference type="NCBI Taxonomy" id="395495"/>
    <lineage>
        <taxon>Bacteria</taxon>
        <taxon>Pseudomonadati</taxon>
        <taxon>Pseudomonadota</taxon>
        <taxon>Betaproteobacteria</taxon>
        <taxon>Burkholderiales</taxon>
        <taxon>Sphaerotilaceae</taxon>
        <taxon>Leptothrix</taxon>
    </lineage>
</organism>
<evidence type="ECO:0000313" key="7">
    <source>
        <dbReference type="Proteomes" id="UP000001693"/>
    </source>
</evidence>
<dbReference type="KEGG" id="lch:Lcho_3716"/>
<keyword evidence="2" id="KW-0812">Transmembrane</keyword>
<dbReference type="GO" id="GO:0012505">
    <property type="term" value="C:endomembrane system"/>
    <property type="evidence" value="ECO:0007669"/>
    <property type="project" value="UniProtKB-SubCell"/>
</dbReference>
<dbReference type="AlphaFoldDB" id="B1Y5S4"/>
<sequence>MWKRIAVLWTVVRHDVRLLWFALQHPQAPGWLKWAAIGLVAYVLSPVDFIPDMLPIVGWLDDAVLVPLVMRWLIGRLPAHVRAAAERRSRGERPAEAEVIDVR</sequence>
<evidence type="ECO:0000256" key="1">
    <source>
        <dbReference type="ARBA" id="ARBA00004127"/>
    </source>
</evidence>
<dbReference type="STRING" id="395495.Lcho_3716"/>
<dbReference type="HOGENOM" id="CLU_139031_1_1_4"/>
<protein>
    <recommendedName>
        <fullName evidence="5">DUF1232 domain-containing protein</fullName>
    </recommendedName>
</protein>
<reference evidence="6 7" key="1">
    <citation type="submission" date="2008-03" db="EMBL/GenBank/DDBJ databases">
        <title>Complete sequence of Leptothrix cholodnii SP-6.</title>
        <authorList>
            <consortium name="US DOE Joint Genome Institute"/>
            <person name="Copeland A."/>
            <person name="Lucas S."/>
            <person name="Lapidus A."/>
            <person name="Glavina del Rio T."/>
            <person name="Dalin E."/>
            <person name="Tice H."/>
            <person name="Bruce D."/>
            <person name="Goodwin L."/>
            <person name="Pitluck S."/>
            <person name="Chertkov O."/>
            <person name="Brettin T."/>
            <person name="Detter J.C."/>
            <person name="Han C."/>
            <person name="Kuske C.R."/>
            <person name="Schmutz J."/>
            <person name="Larimer F."/>
            <person name="Land M."/>
            <person name="Hauser L."/>
            <person name="Kyrpides N."/>
            <person name="Lykidis A."/>
            <person name="Emerson D."/>
            <person name="Richardson P."/>
        </authorList>
    </citation>
    <scope>NUCLEOTIDE SEQUENCE [LARGE SCALE GENOMIC DNA]</scope>
    <source>
        <strain evidence="7">ATCC 51168 / LMG 8142 / SP-6</strain>
    </source>
</reference>
<dbReference type="OrthoDB" id="9804184at2"/>
<dbReference type="Pfam" id="PF06803">
    <property type="entry name" value="DUF1232"/>
    <property type="match status" value="1"/>
</dbReference>
<keyword evidence="4" id="KW-0472">Membrane</keyword>
<evidence type="ECO:0000256" key="2">
    <source>
        <dbReference type="ARBA" id="ARBA00022692"/>
    </source>
</evidence>
<dbReference type="Proteomes" id="UP000001693">
    <property type="component" value="Chromosome"/>
</dbReference>
<evidence type="ECO:0000256" key="3">
    <source>
        <dbReference type="ARBA" id="ARBA00022989"/>
    </source>
</evidence>
<gene>
    <name evidence="6" type="ordered locus">Lcho_3716</name>
</gene>
<keyword evidence="3" id="KW-1133">Transmembrane helix</keyword>
<dbReference type="eggNOG" id="COG3339">
    <property type="taxonomic scope" value="Bacteria"/>
</dbReference>
<evidence type="ECO:0000313" key="6">
    <source>
        <dbReference type="EMBL" id="ACB35970.1"/>
    </source>
</evidence>
<name>B1Y5S4_LEPCP</name>
<evidence type="ECO:0000259" key="5">
    <source>
        <dbReference type="Pfam" id="PF06803"/>
    </source>
</evidence>